<dbReference type="EMBL" id="SOBT01000013">
    <property type="protein sequence ID" value="TDU23234.1"/>
    <property type="molecule type" value="Genomic_DNA"/>
</dbReference>
<keyword evidence="1" id="KW-0812">Transmembrane</keyword>
<dbReference type="OrthoDB" id="9988618at2"/>
<gene>
    <name evidence="2" type="ORF">DFR24_4757</name>
</gene>
<feature type="transmembrane region" description="Helical" evidence="1">
    <location>
        <begin position="6"/>
        <end position="27"/>
    </location>
</feature>
<keyword evidence="1" id="KW-0472">Membrane</keyword>
<reference evidence="2 3" key="1">
    <citation type="submission" date="2019-03" db="EMBL/GenBank/DDBJ databases">
        <title>Genomic Encyclopedia of Type Strains, Phase IV (KMG-IV): sequencing the most valuable type-strain genomes for metagenomic binning, comparative biology and taxonomic classification.</title>
        <authorList>
            <person name="Goeker M."/>
        </authorList>
    </citation>
    <scope>NUCLEOTIDE SEQUENCE [LARGE SCALE GENOMIC DNA]</scope>
    <source>
        <strain evidence="2 3">DSM 26377</strain>
    </source>
</reference>
<evidence type="ECO:0000313" key="2">
    <source>
        <dbReference type="EMBL" id="TDU23234.1"/>
    </source>
</evidence>
<dbReference type="AlphaFoldDB" id="A0A4S3K0X3"/>
<dbReference type="RefSeq" id="WP_133883905.1">
    <property type="nucleotide sequence ID" value="NZ_MWIN01000025.1"/>
</dbReference>
<proteinExistence type="predicted"/>
<name>A0A4S3K0X3_9GAMM</name>
<keyword evidence="1" id="KW-1133">Transmembrane helix</keyword>
<sequence>MVTMGLHVALTALLSALLTWGIAYAFYRRRLGSEMQKMLGEIQAEFEARVKSGVLAAGTELLPALREQVKLGFQDALRETQTGTMVEQYAGAVNRSTDALANRLGGLFGLKPRK</sequence>
<comment type="caution">
    <text evidence="2">The sequence shown here is derived from an EMBL/GenBank/DDBJ whole genome shotgun (WGS) entry which is preliminary data.</text>
</comment>
<dbReference type="Proteomes" id="UP000295341">
    <property type="component" value="Unassembled WGS sequence"/>
</dbReference>
<keyword evidence="3" id="KW-1185">Reference proteome</keyword>
<organism evidence="2 3">
    <name type="scientific">Panacagrimonas perspica</name>
    <dbReference type="NCBI Taxonomy" id="381431"/>
    <lineage>
        <taxon>Bacteria</taxon>
        <taxon>Pseudomonadati</taxon>
        <taxon>Pseudomonadota</taxon>
        <taxon>Gammaproteobacteria</taxon>
        <taxon>Nevskiales</taxon>
        <taxon>Nevskiaceae</taxon>
        <taxon>Panacagrimonas</taxon>
    </lineage>
</organism>
<evidence type="ECO:0000313" key="3">
    <source>
        <dbReference type="Proteomes" id="UP000295341"/>
    </source>
</evidence>
<evidence type="ECO:0000256" key="1">
    <source>
        <dbReference type="SAM" id="Phobius"/>
    </source>
</evidence>
<accession>A0A4S3K0X3</accession>
<protein>
    <submittedName>
        <fullName evidence="2">Uncharacterized protein</fullName>
    </submittedName>
</protein>